<organism evidence="1 2">
    <name type="scientific">Pseudomonas poae</name>
    <dbReference type="NCBI Taxonomy" id="200451"/>
    <lineage>
        <taxon>Bacteria</taxon>
        <taxon>Pseudomonadati</taxon>
        <taxon>Pseudomonadota</taxon>
        <taxon>Gammaproteobacteria</taxon>
        <taxon>Pseudomonadales</taxon>
        <taxon>Pseudomonadaceae</taxon>
        <taxon>Pseudomonas</taxon>
    </lineage>
</organism>
<evidence type="ECO:0008006" key="3">
    <source>
        <dbReference type="Google" id="ProtNLM"/>
    </source>
</evidence>
<proteinExistence type="predicted"/>
<sequence length="706" mass="76972">MDATNREIIDKFKPRLTTDYKPERYDVGEFEDQVPGYVGLLTRRGAKRLLTNLNVPQYEDASVDVNKPDKVDVEIVPYIDLDTLVAEPLSTLPNAPYTPQTAEELEDDYFATYAFKFQLRLVNQPDPVPLPIPQGFRSPGLYLVRYKVRLGQTGNTNLSVAQLLVVDLTAAYDGPQVKPPAPELPVGMTGPLDRDYIANQPNETAYLPIEYDLAKGLAPGDTVEMSFGSSDQPYVFDPPPSTETRYRLDPAKPASIPLPLWVVQAEKKGNYNLRYTIFDVAENSSFESRALELADLAQDPLPQDFYAPLIELAVPGDGLIDIKDVADINGLMVSIPAYLNALRGTDEIEIELESPAGIITKTMPLGNNNLPLSIKFSVAEVEQLYGPRTPPRGRLVVKASYSIKRGTNTYPATKLSTPFDLDLSVVGPDITPPGTINTHLKPPVINAIRENGLFGPDNHLEVDDANKPARVLIELWDVPVLPQDSLPFTITLNYGGVLYPQEVKVLPPSGLVEFTIPFAAIRTAGGPVQVVSYTVTSPKSENPQYSQEAIVQVESVILQMAAPIVLNNNGTLTCDSLRPINTGSLIIHIPGSDYLAGGQMVEVTYMGFQNNTNPPSAVVNETRIFTVPDDIAARNGFDVNFNVGPDLLYNPINANTSLKALGSATVTVSTQYLGTMVPSLPANYAVKGFRSATRSTSYCAGGYMPV</sequence>
<name>A0ABY0RAF0_9PSED</name>
<reference evidence="1 2" key="1">
    <citation type="submission" date="2016-10" db="EMBL/GenBank/DDBJ databases">
        <authorList>
            <person name="Varghese N."/>
            <person name="Submissions S."/>
        </authorList>
    </citation>
    <scope>NUCLEOTIDE SEQUENCE [LARGE SCALE GENOMIC DNA]</scope>
    <source>
        <strain evidence="1 2">BS2776</strain>
    </source>
</reference>
<dbReference type="Proteomes" id="UP000181903">
    <property type="component" value="Chromosome I"/>
</dbReference>
<protein>
    <recommendedName>
        <fullName evidence="3">Ig-like domain-containing protein</fullName>
    </recommendedName>
</protein>
<accession>A0ABY0RAF0</accession>
<dbReference type="EMBL" id="LT629706">
    <property type="protein sequence ID" value="SDN39204.1"/>
    <property type="molecule type" value="Genomic_DNA"/>
</dbReference>
<keyword evidence="2" id="KW-1185">Reference proteome</keyword>
<evidence type="ECO:0000313" key="1">
    <source>
        <dbReference type="EMBL" id="SDN39204.1"/>
    </source>
</evidence>
<gene>
    <name evidence="1" type="ORF">SAMN04490208_0172</name>
</gene>
<dbReference type="RefSeq" id="WP_231981956.1">
    <property type="nucleotide sequence ID" value="NZ_JYLI01000001.1"/>
</dbReference>
<dbReference type="GeneID" id="66759386"/>
<evidence type="ECO:0000313" key="2">
    <source>
        <dbReference type="Proteomes" id="UP000181903"/>
    </source>
</evidence>